<proteinExistence type="predicted"/>
<dbReference type="EMBL" id="JAAGOB010000003">
    <property type="protein sequence ID" value="NED95093.1"/>
    <property type="molecule type" value="Genomic_DNA"/>
</dbReference>
<name>A0A6N9YJD0_9ACTN</name>
<comment type="caution">
    <text evidence="2">The sequence shown here is derived from an EMBL/GenBank/DDBJ whole genome shotgun (WGS) entry which is preliminary data.</text>
</comment>
<reference evidence="2 3" key="1">
    <citation type="submission" date="2020-02" db="EMBL/GenBank/DDBJ databases">
        <authorList>
            <person name="Li X.-J."/>
            <person name="Feng X.-M."/>
        </authorList>
    </citation>
    <scope>NUCLEOTIDE SEQUENCE [LARGE SCALE GENOMIC DNA]</scope>
    <source>
        <strain evidence="2 3">CGMCC 4.7225</strain>
    </source>
</reference>
<dbReference type="PANTHER" id="PTHR43179:SF7">
    <property type="entry name" value="RHAMNOSYLTRANSFERASE WBBL"/>
    <property type="match status" value="1"/>
</dbReference>
<dbReference type="AlphaFoldDB" id="A0A6N9YJD0"/>
<dbReference type="GO" id="GO:0016740">
    <property type="term" value="F:transferase activity"/>
    <property type="evidence" value="ECO:0007669"/>
    <property type="project" value="UniProtKB-KW"/>
</dbReference>
<feature type="domain" description="Glycosyltransferase 2-like" evidence="1">
    <location>
        <begin position="23"/>
        <end position="152"/>
    </location>
</feature>
<dbReference type="SUPFAM" id="SSF53448">
    <property type="entry name" value="Nucleotide-diphospho-sugar transferases"/>
    <property type="match status" value="1"/>
</dbReference>
<evidence type="ECO:0000259" key="1">
    <source>
        <dbReference type="Pfam" id="PF00535"/>
    </source>
</evidence>
<keyword evidence="2" id="KW-0808">Transferase</keyword>
<dbReference type="InterPro" id="IPR029044">
    <property type="entry name" value="Nucleotide-diphossugar_trans"/>
</dbReference>
<evidence type="ECO:0000313" key="2">
    <source>
        <dbReference type="EMBL" id="NED95093.1"/>
    </source>
</evidence>
<organism evidence="2 3">
    <name type="scientific">Phytoactinopolyspora alkaliphila</name>
    <dbReference type="NCBI Taxonomy" id="1783498"/>
    <lineage>
        <taxon>Bacteria</taxon>
        <taxon>Bacillati</taxon>
        <taxon>Actinomycetota</taxon>
        <taxon>Actinomycetes</taxon>
        <taxon>Jiangellales</taxon>
        <taxon>Jiangellaceae</taxon>
        <taxon>Phytoactinopolyspora</taxon>
    </lineage>
</organism>
<dbReference type="RefSeq" id="WP_163817482.1">
    <property type="nucleotide sequence ID" value="NZ_JAAGOB010000003.1"/>
</dbReference>
<evidence type="ECO:0000313" key="3">
    <source>
        <dbReference type="Proteomes" id="UP000469185"/>
    </source>
</evidence>
<dbReference type="InterPro" id="IPR001173">
    <property type="entry name" value="Glyco_trans_2-like"/>
</dbReference>
<accession>A0A6N9YJD0</accession>
<dbReference type="Proteomes" id="UP000469185">
    <property type="component" value="Unassembled WGS sequence"/>
</dbReference>
<protein>
    <submittedName>
        <fullName evidence="2">Glycosyltransferase family 2 protein</fullName>
    </submittedName>
</protein>
<keyword evidence="3" id="KW-1185">Reference proteome</keyword>
<dbReference type="Pfam" id="PF00535">
    <property type="entry name" value="Glycos_transf_2"/>
    <property type="match status" value="1"/>
</dbReference>
<dbReference type="PANTHER" id="PTHR43179">
    <property type="entry name" value="RHAMNOSYLTRANSFERASE WBBL"/>
    <property type="match status" value="1"/>
</dbReference>
<sequence>MVMLTIPCPAAVGRVTEQPDVVVIVVTFNSADVVETFLNAMPAALEGVNSAQVIIVDNESSDGTPAKVRQMAPWVVVLESGGNLGYAAGINIGMRHLNATRGFMVLNPDAVPRAGCIRRLMNAVESDDSLGISVPKIVDTEGTLSYSLRREPSIGRALGEALLGGRRAARYGPLSEMIRDPSYYVDRAKADWATGAAMYIARKVVDAIGSWPEEYFLYSEETAYALGARDAGYNLQLVADAVVVHRGGEMTTSPMLWSLQAVNRIRLYRSRHGRVASGFYWCAVTLNEAIRSVRRKPTHRAAVVALFRDASPRRLDSKNKRLVHQRSD</sequence>
<gene>
    <name evidence="2" type="ORF">G1H11_07175</name>
</gene>
<dbReference type="Gene3D" id="3.90.550.10">
    <property type="entry name" value="Spore Coat Polysaccharide Biosynthesis Protein SpsA, Chain A"/>
    <property type="match status" value="1"/>
</dbReference>